<dbReference type="GO" id="GO:0005737">
    <property type="term" value="C:cytoplasm"/>
    <property type="evidence" value="ECO:0007669"/>
    <property type="project" value="TreeGrafter"/>
</dbReference>
<evidence type="ECO:0000313" key="3">
    <source>
        <dbReference type="EMBL" id="OMO53787.1"/>
    </source>
</evidence>
<feature type="region of interest" description="Disordered" evidence="1">
    <location>
        <begin position="14"/>
        <end position="63"/>
    </location>
</feature>
<feature type="compositionally biased region" description="Low complexity" evidence="1">
    <location>
        <begin position="763"/>
        <end position="774"/>
    </location>
</feature>
<dbReference type="EMBL" id="AWWV01015134">
    <property type="protein sequence ID" value="OMO53787.1"/>
    <property type="molecule type" value="Genomic_DNA"/>
</dbReference>
<keyword evidence="4" id="KW-1185">Reference proteome</keyword>
<dbReference type="PANTHER" id="PTHR12436:SF17">
    <property type="entry name" value="SAC3 FAMILY PROTEIN B"/>
    <property type="match status" value="1"/>
</dbReference>
<comment type="caution">
    <text evidence="3">The sequence shown here is derived from an EMBL/GenBank/DDBJ whole genome shotgun (WGS) entry which is preliminary data.</text>
</comment>
<dbReference type="Proteomes" id="UP000188268">
    <property type="component" value="Unassembled WGS sequence"/>
</dbReference>
<dbReference type="STRING" id="210143.A0A1R3G6V6"/>
<organism evidence="3 4">
    <name type="scientific">Corchorus capsularis</name>
    <name type="common">Jute</name>
    <dbReference type="NCBI Taxonomy" id="210143"/>
    <lineage>
        <taxon>Eukaryota</taxon>
        <taxon>Viridiplantae</taxon>
        <taxon>Streptophyta</taxon>
        <taxon>Embryophyta</taxon>
        <taxon>Tracheophyta</taxon>
        <taxon>Spermatophyta</taxon>
        <taxon>Magnoliopsida</taxon>
        <taxon>eudicotyledons</taxon>
        <taxon>Gunneridae</taxon>
        <taxon>Pentapetalae</taxon>
        <taxon>rosids</taxon>
        <taxon>malvids</taxon>
        <taxon>Malvales</taxon>
        <taxon>Malvaceae</taxon>
        <taxon>Grewioideae</taxon>
        <taxon>Apeibeae</taxon>
        <taxon>Corchorus</taxon>
    </lineage>
</organism>
<sequence>MDVYSNYRGIEAVDRVQSPQSAFENSSPAVRPHQVAAVQRPVESPPRWAGGQSSSKDYDAQAHIRPPAVTSFIASRNSDNSVTVKVARFQESKRTRSPPPLSTDDTVLRNSSYAIPERHHNPARLPATNFPAHQDLSVVPPHVDAADYRKRFVDEQPDMQATKQARSQHKQEVTQEHRQFVRNGSKRPSGSPPRLGTKSNTLPSRSDALIRARSSPPAKIIVSTAVRNAGPSVSKRTRSPLVYQDEFLQDNFSPAEDDNERESQAKAKRLARFRAELSEPVDIADKKLSSNRYQHDVQERKKLVGELTSDSAGDFLSDNALSDFEGKETSRVIVGLCPDMCPESERAERERKGDLDQYERLDGDRNQTSEFLAVKKYTRTAEREAILIRPMPVLHKTLEYLLKLLDQPYDDRFLGIYNFLWDRMRAIRMDLRMQHIFDQGAITMLEQMIRLHIIAMHELCEYTKGEGFSEGFDAHLNIEQMNKTSVELFQMYDDHRKKGINIPTEKEFRGYYALLKLDKHPGYKVEPAELSLDLAKMTPEIRQTPEVLFARDVARACRTGNFVAFFRLARRANYLQACLMHAHFAKLRTQALASLHSSLQNNQGLPVTLVARWLGIEEEDVESLLDYYGFSIKEFEEPYMVKDGPFLNAESDYPTRCSILVHLKRSRTIAEDVAVSHEMTSIPVRASKESQLGKAYKQRANASPSPRRVYSISTVHDKTPDSKVLSPKDVVQLHSVTESSVGVQQLQDNHLKPGASFKPLDFSSPRSSPASPSPKVAVMEKGKKDALLTLFPDRTIAFSMEQMPLQVMPQASLPERSSSGILDHAVENSMPQRIVVNDLGDEPPNDYLEIEDQEMEANGQDKEVAEAKLKLILRLWRRRATKLRELREQRQFAAEVALSSLPLGIPVWQNKNQWSKFGELDFDHAMRERCVKQERSWSRLNVSDVVSSILGKRNPDAKCLCWKIVLCSPESKQGDRPSQKSQVAHLAAGSWLFSKIIPSMEDTNGDDLAVSSPGLSIWKKWLPSLSGADQACCLSVLKDANCGNMNEAVSGASAVLFLVSDSIPWKLQKIQLHNLLSSITPGSCLPLLVLSESYHVEDSDPSSVIVNELGLHDIDRSRVSSFLVVSLVGKQHLEHSNCFFSDEQLRKGLRWLANESPLQPVLSSVKVRELVMSHLNPLLEVLDRMSDYEVGPSHLISVFNEALDWSLGEISAAVKANPTNWPCPETMLLADSSDELLAVKLFLPSAGWSSPAKTAPVECALKDCRLPNFPDDLSWLKRGSKMGIDIDNHRSLLEKCLIGYLTESSKMMGIPLATQETSVMLQRNTRLELRSLSYYLVPDWVTIFRRIFNWRLMSLSSGACSSAYILQCHHVAPKPGDLFKFQHAGDTSPYSLSHPSLDEIIEVGCSPLKSKRVSMDPQAAQRDAPFPLEVQEAATTITSTNDTRYSSQEHEMAIADEVAYTNTIPDSSYSEKEVSRTETDRLSQLLEKCNIVQNSIREKLSVYF</sequence>
<evidence type="ECO:0000259" key="2">
    <source>
        <dbReference type="PROSITE" id="PS50250"/>
    </source>
</evidence>
<feature type="region of interest" description="Disordered" evidence="1">
    <location>
        <begin position="741"/>
        <end position="775"/>
    </location>
</feature>
<dbReference type="PROSITE" id="PS50250">
    <property type="entry name" value="PCI"/>
    <property type="match status" value="1"/>
</dbReference>
<evidence type="ECO:0000313" key="4">
    <source>
        <dbReference type="Proteomes" id="UP000188268"/>
    </source>
</evidence>
<feature type="region of interest" description="Disordered" evidence="1">
    <location>
        <begin position="159"/>
        <end position="205"/>
    </location>
</feature>
<dbReference type="InterPro" id="IPR000717">
    <property type="entry name" value="PCI_dom"/>
</dbReference>
<dbReference type="FunFam" id="1.25.40.990:FF:000004">
    <property type="entry name" value="Putative peptidase C48 domain family protein"/>
    <property type="match status" value="1"/>
</dbReference>
<dbReference type="Gramene" id="OMO53787">
    <property type="protein sequence ID" value="OMO53787"/>
    <property type="gene ID" value="CCACVL1_28350"/>
</dbReference>
<dbReference type="Gene3D" id="1.25.40.990">
    <property type="match status" value="1"/>
</dbReference>
<dbReference type="GO" id="GO:0070390">
    <property type="term" value="C:transcription export complex 2"/>
    <property type="evidence" value="ECO:0007669"/>
    <property type="project" value="TreeGrafter"/>
</dbReference>
<accession>A0A1R3G6V6</accession>
<feature type="compositionally biased region" description="Polar residues" evidence="1">
    <location>
        <begin position="17"/>
        <end position="28"/>
    </location>
</feature>
<feature type="domain" description="PCI" evidence="2">
    <location>
        <begin position="477"/>
        <end position="665"/>
    </location>
</feature>
<feature type="compositionally biased region" description="Basic and acidic residues" evidence="1">
    <location>
        <begin position="169"/>
        <end position="179"/>
    </location>
</feature>
<name>A0A1R3G6V6_COCAP</name>
<dbReference type="InterPro" id="IPR045107">
    <property type="entry name" value="SAC3/GANP/THP3"/>
</dbReference>
<dbReference type="Pfam" id="PF03399">
    <property type="entry name" value="SAC3_GANP"/>
    <property type="match status" value="1"/>
</dbReference>
<reference evidence="3 4" key="1">
    <citation type="submission" date="2013-09" db="EMBL/GenBank/DDBJ databases">
        <title>Corchorus capsularis genome sequencing.</title>
        <authorList>
            <person name="Alam M."/>
            <person name="Haque M.S."/>
            <person name="Islam M.S."/>
            <person name="Emdad E.M."/>
            <person name="Islam M.M."/>
            <person name="Ahmed B."/>
            <person name="Halim A."/>
            <person name="Hossen Q.M.M."/>
            <person name="Hossain M.Z."/>
            <person name="Ahmed R."/>
            <person name="Khan M.M."/>
            <person name="Islam R."/>
            <person name="Rashid M.M."/>
            <person name="Khan S.A."/>
            <person name="Rahman M.S."/>
            <person name="Alam M."/>
        </authorList>
    </citation>
    <scope>NUCLEOTIDE SEQUENCE [LARGE SCALE GENOMIC DNA]</scope>
    <source>
        <strain evidence="4">cv. CVL-1</strain>
        <tissue evidence="3">Whole seedling</tissue>
    </source>
</reference>
<dbReference type="OrthoDB" id="21502at2759"/>
<dbReference type="OMA" id="RIFAEMF"/>
<dbReference type="InterPro" id="IPR005062">
    <property type="entry name" value="SAC3/GANP/THP3_conserved"/>
</dbReference>
<dbReference type="GO" id="GO:0006406">
    <property type="term" value="P:mRNA export from nucleus"/>
    <property type="evidence" value="ECO:0007669"/>
    <property type="project" value="TreeGrafter"/>
</dbReference>
<proteinExistence type="predicted"/>
<gene>
    <name evidence="3" type="ORF">CCACVL1_28350</name>
</gene>
<dbReference type="PANTHER" id="PTHR12436">
    <property type="entry name" value="80 KDA MCM3-ASSOCIATED PROTEIN"/>
    <property type="match status" value="1"/>
</dbReference>
<evidence type="ECO:0000256" key="1">
    <source>
        <dbReference type="SAM" id="MobiDB-lite"/>
    </source>
</evidence>
<protein>
    <submittedName>
        <fullName evidence="3">SAC3/GANP/Nin1/mts3/eIF-3 p25</fullName>
    </submittedName>
</protein>